<organism evidence="6 7">
    <name type="scientific">Alkalicella caledoniensis</name>
    <dbReference type="NCBI Taxonomy" id="2731377"/>
    <lineage>
        <taxon>Bacteria</taxon>
        <taxon>Bacillati</taxon>
        <taxon>Bacillota</taxon>
        <taxon>Clostridia</taxon>
        <taxon>Eubacteriales</taxon>
        <taxon>Proteinivoracaceae</taxon>
        <taxon>Alkalicella</taxon>
    </lineage>
</organism>
<dbReference type="KEGG" id="acae:HYG86_01555"/>
<dbReference type="NCBIfam" id="NF010068">
    <property type="entry name" value="PRK13548.1"/>
    <property type="match status" value="1"/>
</dbReference>
<dbReference type="InterPro" id="IPR017871">
    <property type="entry name" value="ABC_transporter-like_CS"/>
</dbReference>
<evidence type="ECO:0000256" key="1">
    <source>
        <dbReference type="ARBA" id="ARBA00022448"/>
    </source>
</evidence>
<dbReference type="PROSITE" id="PS50893">
    <property type="entry name" value="ABC_TRANSPORTER_2"/>
    <property type="match status" value="1"/>
</dbReference>
<dbReference type="PANTHER" id="PTHR42794:SF1">
    <property type="entry name" value="HEMIN IMPORT ATP-BINDING PROTEIN HMUV"/>
    <property type="match status" value="1"/>
</dbReference>
<dbReference type="GO" id="GO:0005524">
    <property type="term" value="F:ATP binding"/>
    <property type="evidence" value="ECO:0007669"/>
    <property type="project" value="UniProtKB-KW"/>
</dbReference>
<dbReference type="PROSITE" id="PS00211">
    <property type="entry name" value="ABC_TRANSPORTER_1"/>
    <property type="match status" value="1"/>
</dbReference>
<keyword evidence="1" id="KW-0813">Transport</keyword>
<dbReference type="InterPro" id="IPR027417">
    <property type="entry name" value="P-loop_NTPase"/>
</dbReference>
<proteinExistence type="predicted"/>
<sequence length="419" mass="47299">MSEITVRNLSVEINNFKILSSINCTFEQGKIYTILGPNGSGKTTLLKTIAGLINPKKGEILVDNHEITQINPKERAEIIAMLPQNTHIETEFSVEEIVQMGRYHKNYSIFHSITKEDIEITNKAMEEVGVLSLKKRRFAKLSGGEKQRVLLARALAQKPKILLLDEPTASLDLNYQLEILKLVQKLNKQNKLTVISVLHDIQLAAKYSQELILLNRGKIHKTGKPKEVITPDTIKEIYNITTKITWDDFANQVFIKTLDSENVTISKDLKIHIIPGGGSSVNILELLSTHCTNISMGVVNEGDLDWEKACELNIETVTAKSYSPITQENYIDNLKFIEKADIVILCNTPFGHGNIQNLEAIKYAEAKGKKVIIIGDKEFKERDFTMEKKAELLFNEIIRGEKVSTAKNVQELYHFLQEG</sequence>
<name>A0A7G9W4D2_ALKCA</name>
<dbReference type="RefSeq" id="WP_213167214.1">
    <property type="nucleotide sequence ID" value="NZ_CP058559.1"/>
</dbReference>
<dbReference type="SMART" id="SM00382">
    <property type="entry name" value="AAA"/>
    <property type="match status" value="1"/>
</dbReference>
<dbReference type="Proteomes" id="UP000516160">
    <property type="component" value="Chromosome"/>
</dbReference>
<keyword evidence="2" id="KW-0547">Nucleotide-binding</keyword>
<keyword evidence="7" id="KW-1185">Reference proteome</keyword>
<dbReference type="GO" id="GO:0016887">
    <property type="term" value="F:ATP hydrolysis activity"/>
    <property type="evidence" value="ECO:0007669"/>
    <property type="project" value="InterPro"/>
</dbReference>
<evidence type="ECO:0000256" key="2">
    <source>
        <dbReference type="ARBA" id="ARBA00022741"/>
    </source>
</evidence>
<accession>A0A7G9W4D2</accession>
<dbReference type="FunFam" id="3.40.50.300:FF:000134">
    <property type="entry name" value="Iron-enterobactin ABC transporter ATP-binding protein"/>
    <property type="match status" value="1"/>
</dbReference>
<gene>
    <name evidence="6" type="ORF">HYG86_01555</name>
</gene>
<dbReference type="EMBL" id="CP058559">
    <property type="protein sequence ID" value="QNO13544.1"/>
    <property type="molecule type" value="Genomic_DNA"/>
</dbReference>
<dbReference type="InterPro" id="IPR003593">
    <property type="entry name" value="AAA+_ATPase"/>
</dbReference>
<feature type="domain" description="ABC transporter" evidence="5">
    <location>
        <begin position="4"/>
        <end position="241"/>
    </location>
</feature>
<evidence type="ECO:0000256" key="3">
    <source>
        <dbReference type="ARBA" id="ARBA00022840"/>
    </source>
</evidence>
<reference evidence="6 7" key="1">
    <citation type="submission" date="2020-07" db="EMBL/GenBank/DDBJ databases">
        <title>Alkalicella. sp. LB2 genome.</title>
        <authorList>
            <person name="Postec A."/>
            <person name="Quemeneur M."/>
        </authorList>
    </citation>
    <scope>NUCLEOTIDE SEQUENCE [LARGE SCALE GENOMIC DNA]</scope>
    <source>
        <strain evidence="6 7">LB2</strain>
    </source>
</reference>
<keyword evidence="3 6" id="KW-0067">ATP-binding</keyword>
<evidence type="ECO:0000313" key="6">
    <source>
        <dbReference type="EMBL" id="QNO13544.1"/>
    </source>
</evidence>
<dbReference type="SUPFAM" id="SSF52540">
    <property type="entry name" value="P-loop containing nucleoside triphosphate hydrolases"/>
    <property type="match status" value="1"/>
</dbReference>
<dbReference type="Gene3D" id="3.40.50.300">
    <property type="entry name" value="P-loop containing nucleotide triphosphate hydrolases"/>
    <property type="match status" value="1"/>
</dbReference>
<evidence type="ECO:0000313" key="7">
    <source>
        <dbReference type="Proteomes" id="UP000516160"/>
    </source>
</evidence>
<keyword evidence="4" id="KW-1278">Translocase</keyword>
<evidence type="ECO:0000256" key="4">
    <source>
        <dbReference type="ARBA" id="ARBA00022967"/>
    </source>
</evidence>
<dbReference type="CDD" id="cd03214">
    <property type="entry name" value="ABC_Iron-Siderophores_B12_Hemin"/>
    <property type="match status" value="1"/>
</dbReference>
<dbReference type="PANTHER" id="PTHR42794">
    <property type="entry name" value="HEMIN IMPORT ATP-BINDING PROTEIN HMUV"/>
    <property type="match status" value="1"/>
</dbReference>
<protein>
    <submittedName>
        <fullName evidence="6">Heme ABC transporter ATP-binding protein</fullName>
    </submittedName>
</protein>
<dbReference type="Pfam" id="PF00005">
    <property type="entry name" value="ABC_tran"/>
    <property type="match status" value="1"/>
</dbReference>
<evidence type="ECO:0000259" key="5">
    <source>
        <dbReference type="PROSITE" id="PS50893"/>
    </source>
</evidence>
<dbReference type="InterPro" id="IPR003439">
    <property type="entry name" value="ABC_transporter-like_ATP-bd"/>
</dbReference>
<dbReference type="AlphaFoldDB" id="A0A7G9W4D2"/>